<feature type="compositionally biased region" description="Polar residues" evidence="1">
    <location>
        <begin position="1"/>
        <end position="12"/>
    </location>
</feature>
<feature type="compositionally biased region" description="Pro residues" evidence="1">
    <location>
        <begin position="72"/>
        <end position="89"/>
    </location>
</feature>
<proteinExistence type="predicted"/>
<feature type="region of interest" description="Disordered" evidence="1">
    <location>
        <begin position="350"/>
        <end position="373"/>
    </location>
</feature>
<feature type="compositionally biased region" description="Low complexity" evidence="1">
    <location>
        <begin position="362"/>
        <end position="373"/>
    </location>
</feature>
<sequence length="408" mass="40729">MSTGVDNGSTPPASFPTLHPHAGRPAEPPLPPGRSGRPAQGTPVTPPPPAAPPRPPVQPLPPEAPRTAPTIGAPPPPAGPPSVPAPAAPPNAAASSAMPPAPARPAFVPPAPPVPPAPVARPFPEAPAAPVAPPRAPAVPPSVRRPAPRGRLVLAAACLVVGLGLVGGAVAGAVITHGPSRPAPVADGSPQAFAQARDVWRNTPVDKLFPPTLTAKDGGPGGADRSWTRLGVAAPAGCTGAFDPLLQQVLAPAGCARLLRATYVDSTSTTVTTVGLVVASGQAPAMSALNKRWSAQKLGERIDLMPRPVAFPGTPSAHFGTHQRGSWDVQVSADLPFVVYAVSGFADGRTVPQPQPADKADAPGATTAPAQAGLGFDSSGLASAVDDRVHAAVTALLHPPTTGSEHHG</sequence>
<feature type="compositionally biased region" description="Pro residues" evidence="1">
    <location>
        <begin position="44"/>
        <end position="64"/>
    </location>
</feature>
<keyword evidence="2" id="KW-0472">Membrane</keyword>
<evidence type="ECO:0000256" key="1">
    <source>
        <dbReference type="SAM" id="MobiDB-lite"/>
    </source>
</evidence>
<organism evidence="3 4">
    <name type="scientific">Actinacidiphila yanglinensis</name>
    <dbReference type="NCBI Taxonomy" id="310779"/>
    <lineage>
        <taxon>Bacteria</taxon>
        <taxon>Bacillati</taxon>
        <taxon>Actinomycetota</taxon>
        <taxon>Actinomycetes</taxon>
        <taxon>Kitasatosporales</taxon>
        <taxon>Streptomycetaceae</taxon>
        <taxon>Actinacidiphila</taxon>
    </lineage>
</organism>
<accession>A0A1H6AZB6</accession>
<dbReference type="AlphaFoldDB" id="A0A1H6AZB6"/>
<evidence type="ECO:0000256" key="2">
    <source>
        <dbReference type="SAM" id="Phobius"/>
    </source>
</evidence>
<keyword evidence="2" id="KW-0812">Transmembrane</keyword>
<feature type="region of interest" description="Disordered" evidence="1">
    <location>
        <begin position="1"/>
        <end position="102"/>
    </location>
</feature>
<protein>
    <submittedName>
        <fullName evidence="3">Uncharacterized protein</fullName>
    </submittedName>
</protein>
<dbReference type="EMBL" id="FNVU01000006">
    <property type="protein sequence ID" value="SEG53752.1"/>
    <property type="molecule type" value="Genomic_DNA"/>
</dbReference>
<reference evidence="3 4" key="1">
    <citation type="submission" date="2016-10" db="EMBL/GenBank/DDBJ databases">
        <authorList>
            <person name="de Groot N.N."/>
        </authorList>
    </citation>
    <scope>NUCLEOTIDE SEQUENCE [LARGE SCALE GENOMIC DNA]</scope>
    <source>
        <strain evidence="3 4">CGMCC 4.2023</strain>
    </source>
</reference>
<evidence type="ECO:0000313" key="3">
    <source>
        <dbReference type="EMBL" id="SEG53752.1"/>
    </source>
</evidence>
<keyword evidence="4" id="KW-1185">Reference proteome</keyword>
<name>A0A1H6AZB6_9ACTN</name>
<gene>
    <name evidence="3" type="ORF">SAMN05216223_10683</name>
</gene>
<dbReference type="Proteomes" id="UP000236754">
    <property type="component" value="Unassembled WGS sequence"/>
</dbReference>
<evidence type="ECO:0000313" key="4">
    <source>
        <dbReference type="Proteomes" id="UP000236754"/>
    </source>
</evidence>
<keyword evidence="2" id="KW-1133">Transmembrane helix</keyword>
<feature type="transmembrane region" description="Helical" evidence="2">
    <location>
        <begin position="152"/>
        <end position="175"/>
    </location>
</feature>